<protein>
    <recommendedName>
        <fullName evidence="2">arginine deiminase</fullName>
        <ecNumber evidence="2">3.5.3.6</ecNumber>
    </recommendedName>
</protein>
<keyword evidence="5" id="KW-1185">Reference proteome</keyword>
<proteinExistence type="predicted"/>
<accession>A0A285UZP9</accession>
<evidence type="ECO:0000256" key="2">
    <source>
        <dbReference type="ARBA" id="ARBA00012171"/>
    </source>
</evidence>
<comment type="pathway">
    <text evidence="1">Amino-acid degradation; L-arginine degradation via ADI pathway; carbamoyl phosphate from L-arginine: step 1/2.</text>
</comment>
<dbReference type="Proteomes" id="UP000219167">
    <property type="component" value="Unassembled WGS sequence"/>
</dbReference>
<dbReference type="Pfam" id="PF02274">
    <property type="entry name" value="ADI"/>
    <property type="match status" value="1"/>
</dbReference>
<evidence type="ECO:0000256" key="3">
    <source>
        <dbReference type="ARBA" id="ARBA00049429"/>
    </source>
</evidence>
<dbReference type="PANTHER" id="PTHR47271:SF2">
    <property type="entry name" value="ARGININE DEIMINASE"/>
    <property type="match status" value="1"/>
</dbReference>
<dbReference type="Gene3D" id="3.75.10.10">
    <property type="entry name" value="L-arginine/glycine Amidinotransferase, Chain A"/>
    <property type="match status" value="1"/>
</dbReference>
<keyword evidence="4" id="KW-0378">Hydrolase</keyword>
<dbReference type="GO" id="GO:0019546">
    <property type="term" value="P:L-arginine deiminase pathway"/>
    <property type="evidence" value="ECO:0007669"/>
    <property type="project" value="TreeGrafter"/>
</dbReference>
<comment type="catalytic activity">
    <reaction evidence="3">
        <text>L-arginine + H2O = L-citrulline + NH4(+)</text>
        <dbReference type="Rhea" id="RHEA:19597"/>
        <dbReference type="ChEBI" id="CHEBI:15377"/>
        <dbReference type="ChEBI" id="CHEBI:28938"/>
        <dbReference type="ChEBI" id="CHEBI:32682"/>
        <dbReference type="ChEBI" id="CHEBI:57743"/>
        <dbReference type="EC" id="3.5.3.6"/>
    </reaction>
</comment>
<dbReference type="GO" id="GO:0016990">
    <property type="term" value="F:arginine deiminase activity"/>
    <property type="evidence" value="ECO:0007669"/>
    <property type="project" value="UniProtKB-EC"/>
</dbReference>
<dbReference type="OrthoDB" id="9807502at2"/>
<gene>
    <name evidence="4" type="ORF">SAMN05892877_12156</name>
</gene>
<dbReference type="EMBL" id="OBQD01000021">
    <property type="protein sequence ID" value="SOC46216.1"/>
    <property type="molecule type" value="Genomic_DNA"/>
</dbReference>
<dbReference type="PANTHER" id="PTHR47271">
    <property type="entry name" value="ARGININE DEIMINASE"/>
    <property type="match status" value="1"/>
</dbReference>
<sequence>MSAFGSQEMSAPLLRVMMRRPGPSLAAADPAKWHYGPTFDGQKAVRQYAEFARLVERSGTEIIWLEDNGDGLADAMFTHDPSLMSDHGAILLRMGKPLRVDETELHEKAYAERQIPILGRIEAPGTVEGGDCIWLDAKTLVVGRGVRTNQEGIDQLTRMLAPHGIAVLAYDLPLWQGEEACLHLMSVMSPLAGDLALVYAPLLPAAFYQLLKKRGIRLIEAPADEFHSSNGLSLNVLPTRPNEVIMVAGFPKTKAAMEEAGCVVETFEADALCIACEGGPTCLTRPVLRRAA</sequence>
<evidence type="ECO:0000313" key="5">
    <source>
        <dbReference type="Proteomes" id="UP000219167"/>
    </source>
</evidence>
<dbReference type="SUPFAM" id="SSF55909">
    <property type="entry name" value="Pentein"/>
    <property type="match status" value="1"/>
</dbReference>
<name>A0A285UZP9_9HYPH</name>
<evidence type="ECO:0000313" key="4">
    <source>
        <dbReference type="EMBL" id="SOC46216.1"/>
    </source>
</evidence>
<dbReference type="EC" id="3.5.3.6" evidence="2"/>
<dbReference type="AlphaFoldDB" id="A0A285UZP9"/>
<evidence type="ECO:0000256" key="1">
    <source>
        <dbReference type="ARBA" id="ARBA00005213"/>
    </source>
</evidence>
<dbReference type="RefSeq" id="WP_097142562.1">
    <property type="nucleotide sequence ID" value="NZ_OBQD01000021.1"/>
</dbReference>
<organism evidence="4 5">
    <name type="scientific">Rhizobium subbaraonis</name>
    <dbReference type="NCBI Taxonomy" id="908946"/>
    <lineage>
        <taxon>Bacteria</taxon>
        <taxon>Pseudomonadati</taxon>
        <taxon>Pseudomonadota</taxon>
        <taxon>Alphaproteobacteria</taxon>
        <taxon>Hyphomicrobiales</taxon>
        <taxon>Rhizobiaceae</taxon>
        <taxon>Rhizobium/Agrobacterium group</taxon>
        <taxon>Rhizobium</taxon>
    </lineage>
</organism>
<reference evidence="4 5" key="1">
    <citation type="submission" date="2017-08" db="EMBL/GenBank/DDBJ databases">
        <authorList>
            <person name="de Groot N.N."/>
        </authorList>
    </citation>
    <scope>NUCLEOTIDE SEQUENCE [LARGE SCALE GENOMIC DNA]</scope>
    <source>
        <strain evidence="4 5">JC85</strain>
    </source>
</reference>